<keyword evidence="4" id="KW-1185">Reference proteome</keyword>
<dbReference type="Proteomes" id="UP000273828">
    <property type="component" value="Unassembled WGS sequence"/>
</dbReference>
<evidence type="ECO:0000313" key="3">
    <source>
        <dbReference type="EMBL" id="RQG89219.1"/>
    </source>
</evidence>
<evidence type="ECO:0000259" key="2">
    <source>
        <dbReference type="Pfam" id="PF13439"/>
    </source>
</evidence>
<proteinExistence type="predicted"/>
<keyword evidence="3" id="KW-0808">Transferase</keyword>
<feature type="domain" description="Glycosyltransferase subfamily 4-like N-terminal" evidence="2">
    <location>
        <begin position="104"/>
        <end position="213"/>
    </location>
</feature>
<dbReference type="InterPro" id="IPR001296">
    <property type="entry name" value="Glyco_trans_1"/>
</dbReference>
<name>A0A3N6NX64_9EURY</name>
<dbReference type="AlphaFoldDB" id="A0A3N6NX64"/>
<dbReference type="RefSeq" id="WP_124178910.1">
    <property type="nucleotide sequence ID" value="NZ_REFY01000004.1"/>
</dbReference>
<dbReference type="SUPFAM" id="SSF53756">
    <property type="entry name" value="UDP-Glycosyltransferase/glycogen phosphorylase"/>
    <property type="match status" value="1"/>
</dbReference>
<feature type="domain" description="Glycosyl transferase family 1" evidence="1">
    <location>
        <begin position="221"/>
        <end position="385"/>
    </location>
</feature>
<comment type="caution">
    <text evidence="3">The sequence shown here is derived from an EMBL/GenBank/DDBJ whole genome shotgun (WGS) entry which is preliminary data.</text>
</comment>
<dbReference type="PANTHER" id="PTHR45947">
    <property type="entry name" value="SULFOQUINOVOSYL TRANSFERASE SQD2"/>
    <property type="match status" value="1"/>
</dbReference>
<accession>A0A3N6NX64</accession>
<dbReference type="GO" id="GO:0016757">
    <property type="term" value="F:glycosyltransferase activity"/>
    <property type="evidence" value="ECO:0007669"/>
    <property type="project" value="InterPro"/>
</dbReference>
<dbReference type="EMBL" id="REFY01000004">
    <property type="protein sequence ID" value="RQG89219.1"/>
    <property type="molecule type" value="Genomic_DNA"/>
</dbReference>
<gene>
    <name evidence="3" type="ORF">EA462_12705</name>
</gene>
<protein>
    <submittedName>
        <fullName evidence="3">Glycosyltransferase family 4 protein</fullName>
    </submittedName>
</protein>
<evidence type="ECO:0000259" key="1">
    <source>
        <dbReference type="Pfam" id="PF00534"/>
    </source>
</evidence>
<dbReference type="Pfam" id="PF13439">
    <property type="entry name" value="Glyco_transf_4"/>
    <property type="match status" value="1"/>
</dbReference>
<dbReference type="PANTHER" id="PTHR45947:SF3">
    <property type="entry name" value="SULFOQUINOVOSYL TRANSFERASE SQD2"/>
    <property type="match status" value="1"/>
</dbReference>
<dbReference type="InterPro" id="IPR050194">
    <property type="entry name" value="Glycosyltransferase_grp1"/>
</dbReference>
<evidence type="ECO:0000313" key="4">
    <source>
        <dbReference type="Proteomes" id="UP000273828"/>
    </source>
</evidence>
<reference evidence="3 4" key="1">
    <citation type="submission" date="2018-10" db="EMBL/GenBank/DDBJ databases">
        <title>Natrarchaeobius chitinivorans gen. nov., sp. nov., and Natrarchaeobius haloalkaliphilus sp. nov., alkaliphilic, chitin-utilizing haloarchaea from hypersaline alkaline lakes.</title>
        <authorList>
            <person name="Sorokin D.Y."/>
            <person name="Elcheninov A.G."/>
            <person name="Kostrikina N.A."/>
            <person name="Bale N.J."/>
            <person name="Sinninghe Damste J.S."/>
            <person name="Khijniak T.V."/>
            <person name="Kublanov I.V."/>
            <person name="Toshchakov S.V."/>
        </authorList>
    </citation>
    <scope>NUCLEOTIDE SEQUENCE [LARGE SCALE GENOMIC DNA]</scope>
    <source>
        <strain evidence="3 4">AArcht-Sl</strain>
    </source>
</reference>
<dbReference type="Pfam" id="PF00534">
    <property type="entry name" value="Glycos_transf_1"/>
    <property type="match status" value="1"/>
</dbReference>
<sequence length="406" mass="46154">MSNTVTDVPERNSTTAEQYASGKKLLVITHNYSNFTKGQIDAIADTFEEILVLVRYNRVTDLSGILEWDTLKKYGRDFKIADSAPENVEIVPLALTYAPIEQWYKRLGKHHYWATKAKLRGRIESFDIIHAHFSWTAGYVATRLGEEFGLSTVLTVHENEDRLREELQSGNEELYWTWRNVDAIIRVNEKDCETLSEFNESVYAIPNGYDRDRLPLKKAANAREEIGISEGAKIVFSLGGLIPRKRFKLLIRAISAVEHDEPIVCAIGGRGKERKKLERLARRYSDGSVEIRVLGFISDEELANWLNACDIFALASESEGNPTVMFEALGCGKPYVGTNVGGVSEIITSDEYGLLCQPNDENALVEVLQKGLSKTWQRETILEYGTRYTWNEIAEEVYDVYRYVEK</sequence>
<dbReference type="InterPro" id="IPR028098">
    <property type="entry name" value="Glyco_trans_4-like_N"/>
</dbReference>
<dbReference type="Gene3D" id="3.40.50.2000">
    <property type="entry name" value="Glycogen Phosphorylase B"/>
    <property type="match status" value="2"/>
</dbReference>
<organism evidence="3 4">
    <name type="scientific">Natrarchaeobius halalkaliphilus</name>
    <dbReference type="NCBI Taxonomy" id="1679091"/>
    <lineage>
        <taxon>Archaea</taxon>
        <taxon>Methanobacteriati</taxon>
        <taxon>Methanobacteriota</taxon>
        <taxon>Stenosarchaea group</taxon>
        <taxon>Halobacteria</taxon>
        <taxon>Halobacteriales</taxon>
        <taxon>Natrialbaceae</taxon>
        <taxon>Natrarchaeobius</taxon>
    </lineage>
</organism>
<dbReference type="OrthoDB" id="132546at2157"/>